<name>A0A7W9JEL7_9ACTN</name>
<accession>A0A7W9JEL7</accession>
<keyword evidence="3" id="KW-1185">Reference proteome</keyword>
<keyword evidence="1" id="KW-0732">Signal</keyword>
<sequence length="130" mass="14142">MRTPFRLLAQSMAVVTGVSLLTGPVPAGATQTGTEAITQCGDSWRGYTCFWARENYTPERHVKHIPRVASGSCRVVEVDPAYLGSRSFFNRTTGTQRVWSNANCTGRNYLVGANQAIWDAPFTVNSVGGL</sequence>
<evidence type="ECO:0000256" key="1">
    <source>
        <dbReference type="SAM" id="SignalP"/>
    </source>
</evidence>
<feature type="signal peptide" evidence="1">
    <location>
        <begin position="1"/>
        <end position="27"/>
    </location>
</feature>
<comment type="caution">
    <text evidence="2">The sequence shown here is derived from an EMBL/GenBank/DDBJ whole genome shotgun (WGS) entry which is preliminary data.</text>
</comment>
<evidence type="ECO:0008006" key="4">
    <source>
        <dbReference type="Google" id="ProtNLM"/>
    </source>
</evidence>
<dbReference type="RefSeq" id="WP_184803326.1">
    <property type="nucleotide sequence ID" value="NZ_JACHMY010000001.1"/>
</dbReference>
<reference evidence="2 3" key="1">
    <citation type="submission" date="2020-08" db="EMBL/GenBank/DDBJ databases">
        <title>Sequencing the genomes of 1000 actinobacteria strains.</title>
        <authorList>
            <person name="Klenk H.-P."/>
        </authorList>
    </citation>
    <scope>NUCLEOTIDE SEQUENCE [LARGE SCALE GENOMIC DNA]</scope>
    <source>
        <strain evidence="2 3">DSM 28967</strain>
    </source>
</reference>
<organism evidence="2 3">
    <name type="scientific">Kribbella italica</name>
    <dbReference type="NCBI Taxonomy" id="1540520"/>
    <lineage>
        <taxon>Bacteria</taxon>
        <taxon>Bacillati</taxon>
        <taxon>Actinomycetota</taxon>
        <taxon>Actinomycetes</taxon>
        <taxon>Propionibacteriales</taxon>
        <taxon>Kribbellaceae</taxon>
        <taxon>Kribbella</taxon>
    </lineage>
</organism>
<dbReference type="EMBL" id="JACHMY010000001">
    <property type="protein sequence ID" value="MBB5840741.1"/>
    <property type="molecule type" value="Genomic_DNA"/>
</dbReference>
<feature type="chain" id="PRO_5038679405" description="Peptidase inhibitor family I36" evidence="1">
    <location>
        <begin position="28"/>
        <end position="130"/>
    </location>
</feature>
<evidence type="ECO:0000313" key="3">
    <source>
        <dbReference type="Proteomes" id="UP000549971"/>
    </source>
</evidence>
<gene>
    <name evidence="2" type="ORF">HDA39_007475</name>
</gene>
<dbReference type="AlphaFoldDB" id="A0A7W9JEL7"/>
<proteinExistence type="predicted"/>
<dbReference type="Proteomes" id="UP000549971">
    <property type="component" value="Unassembled WGS sequence"/>
</dbReference>
<evidence type="ECO:0000313" key="2">
    <source>
        <dbReference type="EMBL" id="MBB5840741.1"/>
    </source>
</evidence>
<protein>
    <recommendedName>
        <fullName evidence="4">Peptidase inhibitor family I36</fullName>
    </recommendedName>
</protein>